<feature type="region of interest" description="Disordered" evidence="1">
    <location>
        <begin position="1"/>
        <end position="25"/>
    </location>
</feature>
<reference evidence="3" key="1">
    <citation type="submission" date="2023-01" db="EMBL/GenBank/DDBJ databases">
        <title>Key to firefly adult light organ development and bioluminescence: homeobox transcription factors regulate luciferase expression and transportation to peroxisome.</title>
        <authorList>
            <person name="Fu X."/>
        </authorList>
    </citation>
    <scope>NUCLEOTIDE SEQUENCE [LARGE SCALE GENOMIC DNA]</scope>
</reference>
<evidence type="ECO:0000256" key="1">
    <source>
        <dbReference type="SAM" id="MobiDB-lite"/>
    </source>
</evidence>
<dbReference type="EMBL" id="JARPUR010000008">
    <property type="protein sequence ID" value="KAK4871479.1"/>
    <property type="molecule type" value="Genomic_DNA"/>
</dbReference>
<sequence>MASKSPVGFLPQPSASKDSSSPPRALNFSIEKIMEPDKKTVKKSDSNIGQMLNVPMTPNLSNSSQLESAFKKYVPSVLRSQELLQQYPFMYYHPSQLMCVAATSVSVYSVSPETVVANSVPAGLSAVNSAASSHASTLPENYIKPCHMKRTIGPGIDTKGALRNGREGVHQGDKTNGFIARGISMQASTAMGFATIVLRA</sequence>
<evidence type="ECO:0000313" key="3">
    <source>
        <dbReference type="Proteomes" id="UP001353858"/>
    </source>
</evidence>
<comment type="caution">
    <text evidence="2">The sequence shown here is derived from an EMBL/GenBank/DDBJ whole genome shotgun (WGS) entry which is preliminary data.</text>
</comment>
<gene>
    <name evidence="2" type="ORF">RN001_015603</name>
</gene>
<evidence type="ECO:0000313" key="2">
    <source>
        <dbReference type="EMBL" id="KAK4871479.1"/>
    </source>
</evidence>
<accession>A0AAN7NX22</accession>
<dbReference type="AlphaFoldDB" id="A0AAN7NX22"/>
<proteinExistence type="predicted"/>
<protein>
    <submittedName>
        <fullName evidence="2">Uncharacterized protein</fullName>
    </submittedName>
</protein>
<feature type="compositionally biased region" description="Polar residues" evidence="1">
    <location>
        <begin position="13"/>
        <end position="22"/>
    </location>
</feature>
<organism evidence="2 3">
    <name type="scientific">Aquatica leii</name>
    <dbReference type="NCBI Taxonomy" id="1421715"/>
    <lineage>
        <taxon>Eukaryota</taxon>
        <taxon>Metazoa</taxon>
        <taxon>Ecdysozoa</taxon>
        <taxon>Arthropoda</taxon>
        <taxon>Hexapoda</taxon>
        <taxon>Insecta</taxon>
        <taxon>Pterygota</taxon>
        <taxon>Neoptera</taxon>
        <taxon>Endopterygota</taxon>
        <taxon>Coleoptera</taxon>
        <taxon>Polyphaga</taxon>
        <taxon>Elateriformia</taxon>
        <taxon>Elateroidea</taxon>
        <taxon>Lampyridae</taxon>
        <taxon>Luciolinae</taxon>
        <taxon>Aquatica</taxon>
    </lineage>
</organism>
<dbReference type="Proteomes" id="UP001353858">
    <property type="component" value="Unassembled WGS sequence"/>
</dbReference>
<keyword evidence="3" id="KW-1185">Reference proteome</keyword>
<name>A0AAN7NX22_9COLE</name>